<evidence type="ECO:0000313" key="9">
    <source>
        <dbReference type="Proteomes" id="UP000239772"/>
    </source>
</evidence>
<evidence type="ECO:0000259" key="6">
    <source>
        <dbReference type="Pfam" id="PF01782"/>
    </source>
</evidence>
<evidence type="ECO:0000259" key="7">
    <source>
        <dbReference type="Pfam" id="PF24986"/>
    </source>
</evidence>
<name>A0A2T1HSX6_9HYPH</name>
<accession>A0A2T1HSX6</accession>
<dbReference type="InterPro" id="IPR056792">
    <property type="entry name" value="PRC_RimM"/>
</dbReference>
<evidence type="ECO:0000313" key="8">
    <source>
        <dbReference type="EMBL" id="PSC04761.1"/>
    </source>
</evidence>
<dbReference type="InterPro" id="IPR036976">
    <property type="entry name" value="RimM_N_sf"/>
</dbReference>
<dbReference type="RefSeq" id="WP_106337187.1">
    <property type="nucleotide sequence ID" value="NZ_PVZS01000011.1"/>
</dbReference>
<dbReference type="OrthoDB" id="9788191at2"/>
<dbReference type="SUPFAM" id="SSF50447">
    <property type="entry name" value="Translation proteins"/>
    <property type="match status" value="1"/>
</dbReference>
<comment type="domain">
    <text evidence="5">The PRC barrel domain binds ribosomal protein uS19.</text>
</comment>
<keyword evidence="3 5" id="KW-0698">rRNA processing</keyword>
<organism evidence="8 9">
    <name type="scientific">Alsobacter soli</name>
    <dbReference type="NCBI Taxonomy" id="2109933"/>
    <lineage>
        <taxon>Bacteria</taxon>
        <taxon>Pseudomonadati</taxon>
        <taxon>Pseudomonadota</taxon>
        <taxon>Alphaproteobacteria</taxon>
        <taxon>Hyphomicrobiales</taxon>
        <taxon>Alsobacteraceae</taxon>
        <taxon>Alsobacter</taxon>
    </lineage>
</organism>
<keyword evidence="4 5" id="KW-0143">Chaperone</keyword>
<feature type="domain" description="RimM N-terminal" evidence="6">
    <location>
        <begin position="8"/>
        <end position="88"/>
    </location>
</feature>
<dbReference type="GO" id="GO:0043022">
    <property type="term" value="F:ribosome binding"/>
    <property type="evidence" value="ECO:0007669"/>
    <property type="project" value="InterPro"/>
</dbReference>
<dbReference type="GO" id="GO:0042274">
    <property type="term" value="P:ribosomal small subunit biogenesis"/>
    <property type="evidence" value="ECO:0007669"/>
    <property type="project" value="UniProtKB-UniRule"/>
</dbReference>
<dbReference type="Pfam" id="PF01782">
    <property type="entry name" value="RimM"/>
    <property type="match status" value="1"/>
</dbReference>
<dbReference type="PANTHER" id="PTHR33692">
    <property type="entry name" value="RIBOSOME MATURATION FACTOR RIMM"/>
    <property type="match status" value="1"/>
</dbReference>
<dbReference type="InterPro" id="IPR009000">
    <property type="entry name" value="Transl_B-barrel_sf"/>
</dbReference>
<dbReference type="Pfam" id="PF24986">
    <property type="entry name" value="PRC_RimM"/>
    <property type="match status" value="1"/>
</dbReference>
<dbReference type="GO" id="GO:0006364">
    <property type="term" value="P:rRNA processing"/>
    <property type="evidence" value="ECO:0007669"/>
    <property type="project" value="UniProtKB-UniRule"/>
</dbReference>
<dbReference type="InterPro" id="IPR011033">
    <property type="entry name" value="PRC_barrel-like_sf"/>
</dbReference>
<evidence type="ECO:0000256" key="2">
    <source>
        <dbReference type="ARBA" id="ARBA00022517"/>
    </source>
</evidence>
<evidence type="ECO:0000256" key="5">
    <source>
        <dbReference type="HAMAP-Rule" id="MF_00014"/>
    </source>
</evidence>
<dbReference type="PANTHER" id="PTHR33692:SF1">
    <property type="entry name" value="RIBOSOME MATURATION FACTOR RIMM"/>
    <property type="match status" value="1"/>
</dbReference>
<comment type="caution">
    <text evidence="8">The sequence shown here is derived from an EMBL/GenBank/DDBJ whole genome shotgun (WGS) entry which is preliminary data.</text>
</comment>
<keyword evidence="2 5" id="KW-0690">Ribosome biogenesis</keyword>
<evidence type="ECO:0000256" key="1">
    <source>
        <dbReference type="ARBA" id="ARBA00022490"/>
    </source>
</evidence>
<dbReference type="Gene3D" id="2.30.30.240">
    <property type="entry name" value="PRC-barrel domain"/>
    <property type="match status" value="1"/>
</dbReference>
<dbReference type="InterPro" id="IPR002676">
    <property type="entry name" value="RimM_N"/>
</dbReference>
<dbReference type="GO" id="GO:0005737">
    <property type="term" value="C:cytoplasm"/>
    <property type="evidence" value="ECO:0007669"/>
    <property type="project" value="UniProtKB-SubCell"/>
</dbReference>
<dbReference type="InterPro" id="IPR011961">
    <property type="entry name" value="RimM"/>
</dbReference>
<dbReference type="Gene3D" id="2.40.30.60">
    <property type="entry name" value="RimM"/>
    <property type="match status" value="1"/>
</dbReference>
<evidence type="ECO:0000256" key="4">
    <source>
        <dbReference type="ARBA" id="ARBA00023186"/>
    </source>
</evidence>
<dbReference type="GO" id="GO:0005840">
    <property type="term" value="C:ribosome"/>
    <property type="evidence" value="ECO:0007669"/>
    <property type="project" value="InterPro"/>
</dbReference>
<comment type="function">
    <text evidence="5">An accessory protein needed during the final step in the assembly of 30S ribosomal subunit, possibly for assembly of the head region. Essential for efficient processing of 16S rRNA. May be needed both before and after RbfA during the maturation of 16S rRNA. It has affinity for free ribosomal 30S subunits but not for 70S ribosomes.</text>
</comment>
<gene>
    <name evidence="5" type="primary">rimM</name>
    <name evidence="8" type="ORF">SLNSH_11745</name>
</gene>
<evidence type="ECO:0000256" key="3">
    <source>
        <dbReference type="ARBA" id="ARBA00022552"/>
    </source>
</evidence>
<comment type="similarity">
    <text evidence="5">Belongs to the RimM family.</text>
</comment>
<keyword evidence="9" id="KW-1185">Reference proteome</keyword>
<reference evidence="9" key="1">
    <citation type="submission" date="2018-03" db="EMBL/GenBank/DDBJ databases">
        <authorList>
            <person name="Sun L."/>
            <person name="Liu H."/>
            <person name="Chen W."/>
            <person name="Huang K."/>
            <person name="Liu W."/>
            <person name="Gao X."/>
        </authorList>
    </citation>
    <scope>NUCLEOTIDE SEQUENCE [LARGE SCALE GENOMIC DNA]</scope>
    <source>
        <strain evidence="9">SH9</strain>
    </source>
</reference>
<comment type="subcellular location">
    <subcellularLocation>
        <location evidence="5">Cytoplasm</location>
    </subcellularLocation>
</comment>
<sequence>MTRDLILMGVLGAPHGVRGEMRLKSFTEEPLAIADYGVLSDEPGQRQFTILSARLVKDDMLVVRLEGVSDRDKAAALTNTRLYATRDQLPPVEEDDEFYQADLVGLAVEAENGEPIGTVLAVLDFGAGDILEVQPASGGRPIMLPFTKAVIPTVDLAAGRLVAVPPVETSGEEEPPEEAV</sequence>
<feature type="domain" description="Ribosome maturation factor RimM PRC barrel" evidence="7">
    <location>
        <begin position="102"/>
        <end position="168"/>
    </location>
</feature>
<dbReference type="EMBL" id="PVZS01000011">
    <property type="protein sequence ID" value="PSC04761.1"/>
    <property type="molecule type" value="Genomic_DNA"/>
</dbReference>
<dbReference type="Proteomes" id="UP000239772">
    <property type="component" value="Unassembled WGS sequence"/>
</dbReference>
<proteinExistence type="inferred from homology"/>
<dbReference type="AlphaFoldDB" id="A0A2T1HSX6"/>
<dbReference type="SUPFAM" id="SSF50346">
    <property type="entry name" value="PRC-barrel domain"/>
    <property type="match status" value="1"/>
</dbReference>
<dbReference type="HAMAP" id="MF_00014">
    <property type="entry name" value="Ribosome_mat_RimM"/>
    <property type="match status" value="1"/>
</dbReference>
<comment type="subunit">
    <text evidence="5">Binds ribosomal protein uS19.</text>
</comment>
<keyword evidence="1 5" id="KW-0963">Cytoplasm</keyword>
<protein>
    <recommendedName>
        <fullName evidence="5">Ribosome maturation factor RimM</fullName>
    </recommendedName>
</protein>
<dbReference type="NCBIfam" id="TIGR02273">
    <property type="entry name" value="16S_RimM"/>
    <property type="match status" value="1"/>
</dbReference>